<sequence length="224" mass="24604">MQPIDHACDIGSGAVLAHFDFAFQPINGQRDADNAAQHALNEIGRRVGNRPRLRARRLVPPGQPGYHVQQPDGIVEDLQRAISVDRGVVPGRHDLAVLLLGGVVRRRDVAVRPLEDRQSLHAVQRRARMGIGLRQMPVQRAKQAGVRVQHQRSMTGDHPIRRHRHQRHEAARSDQIVQDFDAVFIEVGGNVHGSGLCCIVAAVFAGESDETEGTIPPIPIGPIL</sequence>
<proteinExistence type="predicted"/>
<name>A0A1J5P871_9ZZZZ</name>
<comment type="caution">
    <text evidence="1">The sequence shown here is derived from an EMBL/GenBank/DDBJ whole genome shotgun (WGS) entry which is preliminary data.</text>
</comment>
<reference evidence="1" key="1">
    <citation type="submission" date="2016-10" db="EMBL/GenBank/DDBJ databases">
        <title>Sequence of Gallionella enrichment culture.</title>
        <authorList>
            <person name="Poehlein A."/>
            <person name="Muehling M."/>
            <person name="Daniel R."/>
        </authorList>
    </citation>
    <scope>NUCLEOTIDE SEQUENCE</scope>
</reference>
<dbReference type="AlphaFoldDB" id="A0A1J5P871"/>
<evidence type="ECO:0000313" key="1">
    <source>
        <dbReference type="EMBL" id="OIQ63999.1"/>
    </source>
</evidence>
<dbReference type="EMBL" id="MLJW01008501">
    <property type="protein sequence ID" value="OIQ63999.1"/>
    <property type="molecule type" value="Genomic_DNA"/>
</dbReference>
<organism evidence="1">
    <name type="scientific">mine drainage metagenome</name>
    <dbReference type="NCBI Taxonomy" id="410659"/>
    <lineage>
        <taxon>unclassified sequences</taxon>
        <taxon>metagenomes</taxon>
        <taxon>ecological metagenomes</taxon>
    </lineage>
</organism>
<gene>
    <name evidence="1" type="ORF">GALL_544530</name>
</gene>
<protein>
    <submittedName>
        <fullName evidence="1">Uncharacterized protein</fullName>
    </submittedName>
</protein>
<accession>A0A1J5P871</accession>